<reference evidence="1" key="1">
    <citation type="submission" date="2014-05" db="EMBL/GenBank/DDBJ databases">
        <authorList>
            <person name="Chronopoulou M."/>
        </authorList>
    </citation>
    <scope>NUCLEOTIDE SEQUENCE</scope>
    <source>
        <tissue evidence="1">Whole organism</tissue>
    </source>
</reference>
<name>A0A0K2V532_LEPSM</name>
<organism evidence="1">
    <name type="scientific">Lepeophtheirus salmonis</name>
    <name type="common">Salmon louse</name>
    <name type="synonym">Caligus salmonis</name>
    <dbReference type="NCBI Taxonomy" id="72036"/>
    <lineage>
        <taxon>Eukaryota</taxon>
        <taxon>Metazoa</taxon>
        <taxon>Ecdysozoa</taxon>
        <taxon>Arthropoda</taxon>
        <taxon>Crustacea</taxon>
        <taxon>Multicrustacea</taxon>
        <taxon>Hexanauplia</taxon>
        <taxon>Copepoda</taxon>
        <taxon>Siphonostomatoida</taxon>
        <taxon>Caligidae</taxon>
        <taxon>Lepeophtheirus</taxon>
    </lineage>
</organism>
<accession>A0A0K2V532</accession>
<protein>
    <submittedName>
        <fullName evidence="1">Uncharacterized protein</fullName>
    </submittedName>
</protein>
<proteinExistence type="predicted"/>
<evidence type="ECO:0000313" key="1">
    <source>
        <dbReference type="EMBL" id="CDW45648.1"/>
    </source>
</evidence>
<dbReference type="EMBL" id="HACA01028287">
    <property type="protein sequence ID" value="CDW45648.1"/>
    <property type="molecule type" value="Transcribed_RNA"/>
</dbReference>
<dbReference type="AlphaFoldDB" id="A0A0K2V532"/>
<sequence length="86" mass="10291">MCVVLMKLFLLMYYFRNENLNLIQLFRNSGSQSEVSIFFVYQTDCLMNGDIRNGYNLTDVSNWFYFGTKYMNLIHPNESIKLLMQH</sequence>